<dbReference type="Proteomes" id="UP000094236">
    <property type="component" value="Unassembled WGS sequence"/>
</dbReference>
<dbReference type="GO" id="GO:0005634">
    <property type="term" value="C:nucleus"/>
    <property type="evidence" value="ECO:0007669"/>
    <property type="project" value="TreeGrafter"/>
</dbReference>
<dbReference type="Pfam" id="PF12937">
    <property type="entry name" value="F-box-like"/>
    <property type="match status" value="1"/>
</dbReference>
<feature type="domain" description="F-box" evidence="2">
    <location>
        <begin position="65"/>
        <end position="112"/>
    </location>
</feature>
<dbReference type="PROSITE" id="PS51184">
    <property type="entry name" value="JMJC"/>
    <property type="match status" value="1"/>
</dbReference>
<evidence type="ECO:0008006" key="6">
    <source>
        <dbReference type="Google" id="ProtNLM"/>
    </source>
</evidence>
<evidence type="ECO:0000313" key="4">
    <source>
        <dbReference type="EMBL" id="ODV94127.1"/>
    </source>
</evidence>
<evidence type="ECO:0000313" key="5">
    <source>
        <dbReference type="Proteomes" id="UP000094236"/>
    </source>
</evidence>
<evidence type="ECO:0000259" key="3">
    <source>
        <dbReference type="PROSITE" id="PS51184"/>
    </source>
</evidence>
<accession>A0A1E4TQV2</accession>
<dbReference type="Gene3D" id="1.20.1280.50">
    <property type="match status" value="1"/>
</dbReference>
<feature type="domain" description="JmjC" evidence="3">
    <location>
        <begin position="278"/>
        <end position="454"/>
    </location>
</feature>
<organism evidence="4 5">
    <name type="scientific">Pachysolen tannophilus NRRL Y-2460</name>
    <dbReference type="NCBI Taxonomy" id="669874"/>
    <lineage>
        <taxon>Eukaryota</taxon>
        <taxon>Fungi</taxon>
        <taxon>Dikarya</taxon>
        <taxon>Ascomycota</taxon>
        <taxon>Saccharomycotina</taxon>
        <taxon>Pichiomycetes</taxon>
        <taxon>Pachysolenaceae</taxon>
        <taxon>Pachysolen</taxon>
    </lineage>
</organism>
<dbReference type="SMART" id="SM00558">
    <property type="entry name" value="JmjC"/>
    <property type="match status" value="1"/>
</dbReference>
<dbReference type="InterPro" id="IPR003347">
    <property type="entry name" value="JmjC_dom"/>
</dbReference>
<dbReference type="InterPro" id="IPR041667">
    <property type="entry name" value="Cupin_8"/>
</dbReference>
<evidence type="ECO:0000259" key="2">
    <source>
        <dbReference type="PROSITE" id="PS50181"/>
    </source>
</evidence>
<dbReference type="PANTHER" id="PTHR12480:SF21">
    <property type="entry name" value="JMJC DOMAIN-CONTAINING PROTEIN 8"/>
    <property type="match status" value="1"/>
</dbReference>
<dbReference type="SMART" id="SM00256">
    <property type="entry name" value="FBOX"/>
    <property type="match status" value="1"/>
</dbReference>
<reference evidence="5" key="1">
    <citation type="submission" date="2016-05" db="EMBL/GenBank/DDBJ databases">
        <title>Comparative genomics of biotechnologically important yeasts.</title>
        <authorList>
            <consortium name="DOE Joint Genome Institute"/>
            <person name="Riley R."/>
            <person name="Haridas S."/>
            <person name="Wolfe K.H."/>
            <person name="Lopes M.R."/>
            <person name="Hittinger C.T."/>
            <person name="Goker M."/>
            <person name="Salamov A."/>
            <person name="Wisecaver J."/>
            <person name="Long T.M."/>
            <person name="Aerts A.L."/>
            <person name="Barry K."/>
            <person name="Choi C."/>
            <person name="Clum A."/>
            <person name="Coughlan A.Y."/>
            <person name="Deshpande S."/>
            <person name="Douglass A.P."/>
            <person name="Hanson S.J."/>
            <person name="Klenk H.-P."/>
            <person name="Labutti K."/>
            <person name="Lapidus A."/>
            <person name="Lindquist E."/>
            <person name="Lipzen A."/>
            <person name="Meier-Kolthoff J.P."/>
            <person name="Ohm R.A."/>
            <person name="Otillar R.P."/>
            <person name="Pangilinan J."/>
            <person name="Peng Y."/>
            <person name="Rokas A."/>
            <person name="Rosa C.A."/>
            <person name="Scheuner C."/>
            <person name="Sibirny A.A."/>
            <person name="Slot J.C."/>
            <person name="Stielow J.B."/>
            <person name="Sun H."/>
            <person name="Kurtzman C.P."/>
            <person name="Blackwell M."/>
            <person name="Grigoriev I.V."/>
            <person name="Jeffries T.W."/>
        </authorList>
    </citation>
    <scope>NUCLEOTIDE SEQUENCE [LARGE SCALE GENOMIC DNA]</scope>
    <source>
        <strain evidence="5">NRRL Y-2460</strain>
    </source>
</reference>
<dbReference type="Gene3D" id="2.60.120.650">
    <property type="entry name" value="Cupin"/>
    <property type="match status" value="1"/>
</dbReference>
<gene>
    <name evidence="4" type="ORF">PACTADRAFT_76762</name>
</gene>
<keyword evidence="1" id="KW-0175">Coiled coil</keyword>
<name>A0A1E4TQV2_PACTA</name>
<dbReference type="EMBL" id="KV454016">
    <property type="protein sequence ID" value="ODV94127.1"/>
    <property type="molecule type" value="Genomic_DNA"/>
</dbReference>
<dbReference type="InterPro" id="IPR036047">
    <property type="entry name" value="F-box-like_dom_sf"/>
</dbReference>
<keyword evidence="5" id="KW-1185">Reference proteome</keyword>
<dbReference type="SUPFAM" id="SSF81383">
    <property type="entry name" value="F-box domain"/>
    <property type="match status" value="1"/>
</dbReference>
<dbReference type="PROSITE" id="PS50181">
    <property type="entry name" value="FBOX"/>
    <property type="match status" value="1"/>
</dbReference>
<proteinExistence type="predicted"/>
<dbReference type="AlphaFoldDB" id="A0A1E4TQV2"/>
<dbReference type="InterPro" id="IPR050910">
    <property type="entry name" value="JMJD6_ArgDemeth/LysHydrox"/>
</dbReference>
<dbReference type="GO" id="GO:0000987">
    <property type="term" value="F:cis-regulatory region sequence-specific DNA binding"/>
    <property type="evidence" value="ECO:0007669"/>
    <property type="project" value="TreeGrafter"/>
</dbReference>
<dbReference type="InterPro" id="IPR001810">
    <property type="entry name" value="F-box_dom"/>
</dbReference>
<dbReference type="SUPFAM" id="SSF51197">
    <property type="entry name" value="Clavaminate synthase-like"/>
    <property type="match status" value="1"/>
</dbReference>
<dbReference type="OrthoDB" id="424465at2759"/>
<dbReference type="STRING" id="669874.A0A1E4TQV2"/>
<feature type="coiled-coil region" evidence="1">
    <location>
        <begin position="532"/>
        <end position="559"/>
    </location>
</feature>
<sequence length="597" mass="69709">MSIDSKESFEERNSKRQRIEGFKRDVHHLPIPNYTFTPKHPLGVKPLGNSLLADSKYQINKNLQMGTLSVFPEDVLLEVLSYLNDPKDLMNLSHCSRVIYAYCWSEELWRQIYMNNPLDFLKWQGSWRRSLLNLPENIEAKVKCSGDLLCSDLLYRPYQCSQVNYEELFSKLIAEEYSYHLKGVTTDIIDELPGRIPRLNESEMSLENFRNVWHGRPFILTNSFSKRWPNWTIDSLLERFPNVKFRQEAVKWPLSLYSEYFDKNQDESPLYLFDARSDAMKQLIKEYKVPDCFQDDLFKVFDESSIKKSGKLELVECRPDHAWLIVGPKRSGSTFHKDPNHTSAWNTTLSGKKLWVMTPPNVVPPGVSTDLKEDEVTSPIGIAEWCISGFYNDALKMAKEGKCVVAITFPGECLYVPSCWWHAVINIDDCVALTQNFVPLIKLPTVLNFFKNKDLQISGFYPKKIIESLKILVKRTETKNENILEFKKFIENYYRNENLTNPDEDIGELLIQKINHNLKLPIYSMFKELLIQNGYEKELQNSELELQQQKNNKKKWSNLTNANNNSLLHNIITKKDENQTEKKFGFGFYFNEENDSD</sequence>
<protein>
    <recommendedName>
        <fullName evidence="6">JmjC domain-containing protein</fullName>
    </recommendedName>
</protein>
<dbReference type="PANTHER" id="PTHR12480">
    <property type="entry name" value="ARGININE DEMETHYLASE AND LYSYL-HYDROXYLASE JMJD"/>
    <property type="match status" value="1"/>
</dbReference>
<dbReference type="Pfam" id="PF13621">
    <property type="entry name" value="Cupin_8"/>
    <property type="match status" value="1"/>
</dbReference>
<evidence type="ECO:0000256" key="1">
    <source>
        <dbReference type="SAM" id="Coils"/>
    </source>
</evidence>